<evidence type="ECO:0000313" key="2">
    <source>
        <dbReference type="EMBL" id="KAG7299286.1"/>
    </source>
</evidence>
<organism evidence="2 3">
    <name type="scientific">Plutella xylostella</name>
    <name type="common">Diamondback moth</name>
    <name type="synonym">Plutella maculipennis</name>
    <dbReference type="NCBI Taxonomy" id="51655"/>
    <lineage>
        <taxon>Eukaryota</taxon>
        <taxon>Metazoa</taxon>
        <taxon>Ecdysozoa</taxon>
        <taxon>Arthropoda</taxon>
        <taxon>Hexapoda</taxon>
        <taxon>Insecta</taxon>
        <taxon>Pterygota</taxon>
        <taxon>Neoptera</taxon>
        <taxon>Endopterygota</taxon>
        <taxon>Lepidoptera</taxon>
        <taxon>Glossata</taxon>
        <taxon>Ditrysia</taxon>
        <taxon>Yponomeutoidea</taxon>
        <taxon>Plutellidae</taxon>
        <taxon>Plutella</taxon>
    </lineage>
</organism>
<accession>A0ABQ7Q236</accession>
<name>A0ABQ7Q236_PLUXY</name>
<keyword evidence="3" id="KW-1185">Reference proteome</keyword>
<evidence type="ECO:0000313" key="3">
    <source>
        <dbReference type="Proteomes" id="UP000823941"/>
    </source>
</evidence>
<comment type="caution">
    <text evidence="2">The sequence shown here is derived from an EMBL/GenBank/DDBJ whole genome shotgun (WGS) entry which is preliminary data.</text>
</comment>
<feature type="region of interest" description="Disordered" evidence="1">
    <location>
        <begin position="68"/>
        <end position="107"/>
    </location>
</feature>
<dbReference type="EMBL" id="JAHIBW010000022">
    <property type="protein sequence ID" value="KAG7299286.1"/>
    <property type="molecule type" value="Genomic_DNA"/>
</dbReference>
<reference evidence="2 3" key="1">
    <citation type="submission" date="2021-06" db="EMBL/GenBank/DDBJ databases">
        <title>A haploid diamondback moth (Plutella xylostella L.) genome assembly resolves 31 chromosomes and identifies a diamide resistance mutation.</title>
        <authorList>
            <person name="Ward C.M."/>
            <person name="Perry K.D."/>
            <person name="Baker G."/>
            <person name="Powis K."/>
            <person name="Heckel D.G."/>
            <person name="Baxter S.W."/>
        </authorList>
    </citation>
    <scope>NUCLEOTIDE SEQUENCE [LARGE SCALE GENOMIC DNA]</scope>
    <source>
        <strain evidence="2 3">LV</strain>
        <tissue evidence="2">Single pupa</tissue>
    </source>
</reference>
<proteinExistence type="predicted"/>
<gene>
    <name evidence="2" type="ORF">JYU34_016206</name>
</gene>
<evidence type="ECO:0000256" key="1">
    <source>
        <dbReference type="SAM" id="MobiDB-lite"/>
    </source>
</evidence>
<protein>
    <submittedName>
        <fullName evidence="2">Uncharacterized protein</fullName>
    </submittedName>
</protein>
<sequence length="149" mass="16666">MQIKVKILKYQKLNQHQAEDSTCAVSRASAPAWCERLAPRARPYASNKILTQSRARPDQRRYCRLRKKNVSSDSTYSAPLYSSMTRVLRRTARSPPPPRRPPSSARPEPLLSVATLVLRRFFSRVLSRGGALAARLAALMRAAGFSSAL</sequence>
<dbReference type="Proteomes" id="UP000823941">
    <property type="component" value="Chromosome 22"/>
</dbReference>
<feature type="compositionally biased region" description="Polar residues" evidence="1">
    <location>
        <begin position="71"/>
        <end position="85"/>
    </location>
</feature>